<feature type="chain" id="PRO_5030791993" description="17 kDa surface antigen" evidence="7">
    <location>
        <begin position="24"/>
        <end position="181"/>
    </location>
</feature>
<feature type="domain" description="Glycine zipper 2TM" evidence="8">
    <location>
        <begin position="132"/>
        <end position="171"/>
    </location>
</feature>
<evidence type="ECO:0000256" key="3">
    <source>
        <dbReference type="ARBA" id="ARBA00015281"/>
    </source>
</evidence>
<evidence type="ECO:0000256" key="4">
    <source>
        <dbReference type="ARBA" id="ARBA00023136"/>
    </source>
</evidence>
<gene>
    <name evidence="9" type="ORF">TS85_06830</name>
</gene>
<reference evidence="9 10" key="2">
    <citation type="submission" date="2015-02" db="EMBL/GenBank/DDBJ databases">
        <title>The complete genome of Sphingomonas hengshuiensis sp. WHSC-8 isolated from soil of Hengshui Lake.</title>
        <authorList>
            <person name="Wei S."/>
            <person name="Guo J."/>
            <person name="Su C."/>
            <person name="Wu R."/>
            <person name="Zhang Z."/>
            <person name="Liang K."/>
            <person name="Li H."/>
            <person name="Wang T."/>
            <person name="Liu H."/>
            <person name="Zhang C."/>
            <person name="Li Z."/>
            <person name="Wang Q."/>
            <person name="Meng J."/>
        </authorList>
    </citation>
    <scope>NUCLEOTIDE SEQUENCE [LARGE SCALE GENOMIC DNA]</scope>
    <source>
        <strain evidence="9 10">WHSC-8</strain>
    </source>
</reference>
<reference evidence="9 10" key="1">
    <citation type="journal article" date="2015" name="Int. J. Syst. Evol. Microbiol.">
        <title>Sphingomonas hengshuiensis sp. nov., isolated from lake wetland.</title>
        <authorList>
            <person name="Wei S."/>
            <person name="Wang T."/>
            <person name="Liu H."/>
            <person name="Zhang C."/>
            <person name="Guo J."/>
            <person name="Wang Q."/>
            <person name="Liang K."/>
            <person name="Zhang Z."/>
        </authorList>
    </citation>
    <scope>NUCLEOTIDE SEQUENCE [LARGE SCALE GENOMIC DNA]</scope>
    <source>
        <strain evidence="9 10">WHSC-8</strain>
    </source>
</reference>
<keyword evidence="7" id="KW-0732">Signal</keyword>
<evidence type="ECO:0000259" key="8">
    <source>
        <dbReference type="Pfam" id="PF05433"/>
    </source>
</evidence>
<evidence type="ECO:0000256" key="2">
    <source>
        <dbReference type="ARBA" id="ARBA00008681"/>
    </source>
</evidence>
<dbReference type="KEGG" id="sphi:TS85_06830"/>
<sequence length="181" mass="19851">MKHFTCLAAIAVATLSVATPATAQTGGARYSASQDEEARFDAAQRRFDSEYEAFQQAIERYRRFRATNTGWNGGPPPPPPRVDPRDAAQEDWDAQRYYRQGNYQERVLTREDRVYRGEDGRYYCRRPDGTAGLVVGAAAGGLFGNVIAGRGSRTVGTLLGAIAGGALGNSIDRNNQEVRCR</sequence>
<keyword evidence="10" id="KW-1185">Reference proteome</keyword>
<dbReference type="InterPro" id="IPR051407">
    <property type="entry name" value="Bact_OM_lipoprot/Surf_antigen"/>
</dbReference>
<evidence type="ECO:0000313" key="9">
    <source>
        <dbReference type="EMBL" id="AJP71555.1"/>
    </source>
</evidence>
<evidence type="ECO:0000256" key="7">
    <source>
        <dbReference type="SAM" id="SignalP"/>
    </source>
</evidence>
<dbReference type="Pfam" id="PF05433">
    <property type="entry name" value="Rick_17kDa_Anti"/>
    <property type="match status" value="1"/>
</dbReference>
<dbReference type="EMBL" id="CP010836">
    <property type="protein sequence ID" value="AJP71555.1"/>
    <property type="molecule type" value="Genomic_DNA"/>
</dbReference>
<evidence type="ECO:0000313" key="10">
    <source>
        <dbReference type="Proteomes" id="UP000032300"/>
    </source>
</evidence>
<evidence type="ECO:0000256" key="6">
    <source>
        <dbReference type="SAM" id="MobiDB-lite"/>
    </source>
</evidence>
<feature type="region of interest" description="Disordered" evidence="6">
    <location>
        <begin position="66"/>
        <end position="86"/>
    </location>
</feature>
<proteinExistence type="inferred from homology"/>
<keyword evidence="4" id="KW-0472">Membrane</keyword>
<evidence type="ECO:0000256" key="1">
    <source>
        <dbReference type="ARBA" id="ARBA00004459"/>
    </source>
</evidence>
<evidence type="ECO:0000256" key="5">
    <source>
        <dbReference type="ARBA" id="ARBA00023288"/>
    </source>
</evidence>
<organism evidence="9 10">
    <name type="scientific">Sphingomonas hengshuiensis</name>
    <dbReference type="NCBI Taxonomy" id="1609977"/>
    <lineage>
        <taxon>Bacteria</taxon>
        <taxon>Pseudomonadati</taxon>
        <taxon>Pseudomonadota</taxon>
        <taxon>Alphaproteobacteria</taxon>
        <taxon>Sphingomonadales</taxon>
        <taxon>Sphingomonadaceae</taxon>
        <taxon>Sphingomonas</taxon>
    </lineage>
</organism>
<dbReference type="RefSeq" id="WP_044331230.1">
    <property type="nucleotide sequence ID" value="NZ_CP010836.1"/>
</dbReference>
<dbReference type="Proteomes" id="UP000032300">
    <property type="component" value="Chromosome"/>
</dbReference>
<keyword evidence="5" id="KW-0449">Lipoprotein</keyword>
<dbReference type="AlphaFoldDB" id="A0A7U4LEM5"/>
<comment type="similarity">
    <text evidence="2">Belongs to the rickettsiale 17 kDa surface antigen family.</text>
</comment>
<accession>A0A7U4LEM5</accession>
<dbReference type="PANTHER" id="PTHR35603:SF2">
    <property type="entry name" value="OUTER MEMBRANE LIPOPROTEIN"/>
    <property type="match status" value="1"/>
</dbReference>
<dbReference type="OrthoDB" id="7473723at2"/>
<feature type="signal peptide" evidence="7">
    <location>
        <begin position="1"/>
        <end position="23"/>
    </location>
</feature>
<dbReference type="GO" id="GO:0009279">
    <property type="term" value="C:cell outer membrane"/>
    <property type="evidence" value="ECO:0007669"/>
    <property type="project" value="UniProtKB-SubCell"/>
</dbReference>
<dbReference type="InterPro" id="IPR008816">
    <property type="entry name" value="Gly_zipper_2TM_dom"/>
</dbReference>
<protein>
    <recommendedName>
        <fullName evidence="3">17 kDa surface antigen</fullName>
    </recommendedName>
</protein>
<name>A0A7U4LEM5_9SPHN</name>
<comment type="subcellular location">
    <subcellularLocation>
        <location evidence="1">Cell outer membrane</location>
        <topology evidence="1">Lipid-anchor</topology>
    </subcellularLocation>
</comment>
<dbReference type="PANTHER" id="PTHR35603">
    <property type="match status" value="1"/>
</dbReference>